<reference evidence="4" key="1">
    <citation type="journal article" date="2022" name="Int. J. Mol. Sci.">
        <title>Draft Genome of Tanacetum Coccineum: Genomic Comparison of Closely Related Tanacetum-Family Plants.</title>
        <authorList>
            <person name="Yamashiro T."/>
            <person name="Shiraishi A."/>
            <person name="Nakayama K."/>
            <person name="Satake H."/>
        </authorList>
    </citation>
    <scope>NUCLEOTIDE SEQUENCE</scope>
</reference>
<feature type="compositionally biased region" description="Basic and acidic residues" evidence="2">
    <location>
        <begin position="1414"/>
        <end position="1424"/>
    </location>
</feature>
<feature type="domain" description="CCHC-type" evidence="3">
    <location>
        <begin position="451"/>
        <end position="464"/>
    </location>
</feature>
<evidence type="ECO:0000313" key="4">
    <source>
        <dbReference type="EMBL" id="GJT79883.1"/>
    </source>
</evidence>
<evidence type="ECO:0000256" key="1">
    <source>
        <dbReference type="PROSITE-ProRule" id="PRU00047"/>
    </source>
</evidence>
<dbReference type="InterPro" id="IPR036875">
    <property type="entry name" value="Znf_CCHC_sf"/>
</dbReference>
<evidence type="ECO:0000313" key="5">
    <source>
        <dbReference type="Proteomes" id="UP001151760"/>
    </source>
</evidence>
<feature type="region of interest" description="Disordered" evidence="2">
    <location>
        <begin position="1660"/>
        <end position="1681"/>
    </location>
</feature>
<dbReference type="Pfam" id="PF14223">
    <property type="entry name" value="Retrotran_gag_2"/>
    <property type="match status" value="1"/>
</dbReference>
<comment type="caution">
    <text evidence="4">The sequence shown here is derived from an EMBL/GenBank/DDBJ whole genome shotgun (WGS) entry which is preliminary data.</text>
</comment>
<dbReference type="PROSITE" id="PS50158">
    <property type="entry name" value="ZF_CCHC"/>
    <property type="match status" value="1"/>
</dbReference>
<evidence type="ECO:0000259" key="3">
    <source>
        <dbReference type="PROSITE" id="PS50158"/>
    </source>
</evidence>
<feature type="compositionally biased region" description="Basic and acidic residues" evidence="2">
    <location>
        <begin position="1328"/>
        <end position="1341"/>
    </location>
</feature>
<feature type="region of interest" description="Disordered" evidence="2">
    <location>
        <begin position="1693"/>
        <end position="1716"/>
    </location>
</feature>
<gene>
    <name evidence="4" type="ORF">Tco_1054225</name>
</gene>
<feature type="region of interest" description="Disordered" evidence="2">
    <location>
        <begin position="1266"/>
        <end position="1465"/>
    </location>
</feature>
<keyword evidence="1" id="KW-0862">Zinc</keyword>
<dbReference type="SUPFAM" id="SSF57756">
    <property type="entry name" value="Retrovirus zinc finger-like domains"/>
    <property type="match status" value="1"/>
</dbReference>
<sequence length="1741" mass="196849">MGDNIEEWYIRPEGEAFDLILYGDFPKSLFPFFPNIFHYAGRFTDSPNKQYVDGKFACVDMVNNADFRIDLLNSVLWSLGFEDDDVINLYYKIPLKSLDIGLKPLGQDEDGQVDPIQPLVTVTKDDLEVLDYDSLESDQEDVPENARRKEFANRDLTKERIRAYSVETRRNIDIERNEKRRIRAVCKVSYLQDAQPEFTRKTLAFSEASRENLISGKANALLLSRNGTLLLKSECPAKPESQWNPDERRVVVQDQRLKSIIMSCLPDDIMESVISCVSAKETWADLVYSFEGLSDTKENRIMDLKLEYQTFRAKSTESLSQTYTRYKTLLNKLANDGGLRNSNHTQTLDLADIYGRFVYEYNLIQRRYSNTKKAFVTTPSSTPISTAFFSNNVIQDFQENSNDEVDERTSEEYLRDLDIEYHERALLANSKRFIKRRNNFSGQKANENTECYKCGNKGHFARDCFSKTSEPSYKSPVNNYSSVSKGFQPKFTPKLIQSSSNSNNQADPKFQKDYKAEYKKMKAKLALLEASPSSSQNPKTFQPKNKGLVAETFDWDEEEVSDEEEVTQVKVLMALADDELTVGKSHARNGEWVDITMRKVNTLLSMDEDADWQNYLKYINIDLKFVEEQRLNLLSKYNKMVFELNKCRDELLILKQAKLDVVTFQIQNTELIKLNHALQEQLKEEKKINEKWLTSSKKVSQCISDQIPYQKKKILGGELLTESSSKRNENENLFVPASMGRILVPESQAVNESIETSNTPESSKESEAAFLTPLPPLKILQGASPSSECFRTITVNESKQTTPSVPTEVKDTEQESKLNELTKLVQMILYCMICKREDHRTPDHKMYTASLKISENYKAQPYQYASSSKQILREKAKPFPPCTHCGFNDHIPNDHRNYPECEICGSYDHSTSGHNHAFRVYNTRRQQIEETYHVTFNKSMESIRFTNTSIDDSSRYPTDEFQEDGLSRQYQVDSDISYYIIPHGRLLTEITQENHIPKVVAPNEPKILHTKDTEGSNIEVSGSIIEPLVPDVTQFHITNQASTSMLTRSMAAKLITALVNECLFADFLFEIEPKMVSEALKHPRWIDAIQEELNKFYRNKVWTLFPLPYGKIAIGSKWVFKNKKDEHGTTTKNKARLVAQGPMCKISVQSKGITSNRCEKNPQSAKKQQSVAMSSAEAEYVAAAGCCAMVYQNFLREFWSTAVAFDPFPSTDEPEKRPLKEFLIKFSALNGQRPLTLNFHTIYSSTGLDYNNGKYVAHPAPKISVHFSDSGPEASRALSKKKKQPKSKRPPTETKESPPNPTEGLPSTLDEGTRQSKPFLEGTATHPQDSRGNKQPLDRDITSMTSNEGMAKTTTHPEGSLRDKDSGGNIPPTHMEPTHTLVADPSGAGAKYQVDETQSTRLRYRSLTKNKGKTSSEVEPDTKPLKLQTYADDKEVRTPSPKQDQPEPSHVQESASDSSSPDLKKFDNILPLTERQLIKDQTDKLVEASMSSLDRSSTTISDLYKGLNVITQLLKDISNTVKDDPATNHKINEATKTFARIYSNVTEVLSLVKGFDFSALMSAMKSLRDHAVKQEEASTTWMKSSTNMDWNLGSQMSGVELSQTALKREISSLRKDTSEIKSMMTEMYAAFQGHPSSATSGSVTPTLALTNIQVNVKGENANTTATKEPPSHTEGETEEPKLAIPISSIPSTIDKGKGIATESDVDPSKKLVKSSSIVRPDTGKPVRVEFMINGKVDYLIE</sequence>
<keyword evidence="1" id="KW-0479">Metal-binding</keyword>
<dbReference type="Proteomes" id="UP001151760">
    <property type="component" value="Unassembled WGS sequence"/>
</dbReference>
<dbReference type="SMART" id="SM00343">
    <property type="entry name" value="ZnF_C2HC"/>
    <property type="match status" value="2"/>
</dbReference>
<name>A0ABQ5GYM4_9ASTR</name>
<dbReference type="EMBL" id="BQNB010018939">
    <property type="protein sequence ID" value="GJT79883.1"/>
    <property type="molecule type" value="Genomic_DNA"/>
</dbReference>
<feature type="compositionally biased region" description="Polar residues" evidence="2">
    <location>
        <begin position="1451"/>
        <end position="1461"/>
    </location>
</feature>
<accession>A0ABQ5GYM4</accession>
<feature type="compositionally biased region" description="Basic and acidic residues" evidence="2">
    <location>
        <begin position="1669"/>
        <end position="1681"/>
    </location>
</feature>
<dbReference type="Gene3D" id="4.10.60.10">
    <property type="entry name" value="Zinc finger, CCHC-type"/>
    <property type="match status" value="1"/>
</dbReference>
<keyword evidence="5" id="KW-1185">Reference proteome</keyword>
<feature type="compositionally biased region" description="Polar residues" evidence="2">
    <location>
        <begin position="1342"/>
        <end position="1357"/>
    </location>
</feature>
<feature type="compositionally biased region" description="Basic residues" evidence="2">
    <location>
        <begin position="1278"/>
        <end position="1289"/>
    </location>
</feature>
<evidence type="ECO:0000256" key="2">
    <source>
        <dbReference type="SAM" id="MobiDB-lite"/>
    </source>
</evidence>
<organism evidence="4 5">
    <name type="scientific">Tanacetum coccineum</name>
    <dbReference type="NCBI Taxonomy" id="301880"/>
    <lineage>
        <taxon>Eukaryota</taxon>
        <taxon>Viridiplantae</taxon>
        <taxon>Streptophyta</taxon>
        <taxon>Embryophyta</taxon>
        <taxon>Tracheophyta</taxon>
        <taxon>Spermatophyta</taxon>
        <taxon>Magnoliopsida</taxon>
        <taxon>eudicotyledons</taxon>
        <taxon>Gunneridae</taxon>
        <taxon>Pentapetalae</taxon>
        <taxon>asterids</taxon>
        <taxon>campanulids</taxon>
        <taxon>Asterales</taxon>
        <taxon>Asteraceae</taxon>
        <taxon>Asteroideae</taxon>
        <taxon>Anthemideae</taxon>
        <taxon>Anthemidinae</taxon>
        <taxon>Tanacetum</taxon>
    </lineage>
</organism>
<reference evidence="4" key="2">
    <citation type="submission" date="2022-01" db="EMBL/GenBank/DDBJ databases">
        <authorList>
            <person name="Yamashiro T."/>
            <person name="Shiraishi A."/>
            <person name="Satake H."/>
            <person name="Nakayama K."/>
        </authorList>
    </citation>
    <scope>NUCLEOTIDE SEQUENCE</scope>
</reference>
<dbReference type="InterPro" id="IPR001878">
    <property type="entry name" value="Znf_CCHC"/>
</dbReference>
<feature type="compositionally biased region" description="Basic residues" evidence="2">
    <location>
        <begin position="1402"/>
        <end position="1412"/>
    </location>
</feature>
<protein>
    <submittedName>
        <fullName evidence="4">Retrovirus-related pol polyprotein from transposon TNT 1-94</fullName>
    </submittedName>
</protein>
<dbReference type="Pfam" id="PF00098">
    <property type="entry name" value="zf-CCHC"/>
    <property type="match status" value="1"/>
</dbReference>
<proteinExistence type="predicted"/>
<keyword evidence="1" id="KW-0863">Zinc-finger</keyword>